<organism evidence="1 2">
    <name type="scientific">Lentzea albidocapillata</name>
    <dbReference type="NCBI Taxonomy" id="40571"/>
    <lineage>
        <taxon>Bacteria</taxon>
        <taxon>Bacillati</taxon>
        <taxon>Actinomycetota</taxon>
        <taxon>Actinomycetes</taxon>
        <taxon>Pseudonocardiales</taxon>
        <taxon>Pseudonocardiaceae</taxon>
        <taxon>Lentzea</taxon>
    </lineage>
</organism>
<evidence type="ECO:0000313" key="1">
    <source>
        <dbReference type="EMBL" id="SMD21430.1"/>
    </source>
</evidence>
<dbReference type="OrthoDB" id="4547358at2"/>
<dbReference type="PANTHER" id="PTHR43434:SF1">
    <property type="entry name" value="PHOSPHOGLYCOLATE PHOSPHATASE"/>
    <property type="match status" value="1"/>
</dbReference>
<dbReference type="SUPFAM" id="SSF56784">
    <property type="entry name" value="HAD-like"/>
    <property type="match status" value="1"/>
</dbReference>
<keyword evidence="1" id="KW-0378">Hydrolase</keyword>
<dbReference type="AlphaFoldDB" id="A0A1W2FHT1"/>
<dbReference type="Gene3D" id="3.40.50.1000">
    <property type="entry name" value="HAD superfamily/HAD-like"/>
    <property type="match status" value="1"/>
</dbReference>
<dbReference type="InterPro" id="IPR050155">
    <property type="entry name" value="HAD-like_hydrolase_sf"/>
</dbReference>
<dbReference type="InterPro" id="IPR036412">
    <property type="entry name" value="HAD-like_sf"/>
</dbReference>
<reference evidence="2" key="1">
    <citation type="submission" date="2017-04" db="EMBL/GenBank/DDBJ databases">
        <authorList>
            <person name="Varghese N."/>
            <person name="Submissions S."/>
        </authorList>
    </citation>
    <scope>NUCLEOTIDE SEQUENCE [LARGE SCALE GENOMIC DNA]</scope>
    <source>
        <strain evidence="2">DSM 44073</strain>
    </source>
</reference>
<dbReference type="Pfam" id="PF00702">
    <property type="entry name" value="Hydrolase"/>
    <property type="match status" value="1"/>
</dbReference>
<gene>
    <name evidence="1" type="ORF">SAMN05660733_06388</name>
</gene>
<sequence>MVVKISPDSSHRDRPWLRRVRDQHPNVDRGGPVCSVFAGLPAPTVADQLREILAEGGHLNLPLDIQNSEDPFDVFKDAASVGPDEARYVESALRALDVEAASTARPTPGAGDLIRAWSESGRKIAIVSNNSNECIETYLHIHNLQGFIPEVSGRTFDDPDLLKSNPFIVDRAISNLKGTPKACILAGDSVSDIEAAKLAGTQSIGYANRPHKQNKLDDADADAVVSNMAARRKKLF</sequence>
<dbReference type="GO" id="GO:0008967">
    <property type="term" value="F:phosphoglycolate phosphatase activity"/>
    <property type="evidence" value="ECO:0007669"/>
    <property type="project" value="TreeGrafter"/>
</dbReference>
<proteinExistence type="predicted"/>
<dbReference type="PANTHER" id="PTHR43434">
    <property type="entry name" value="PHOSPHOGLYCOLATE PHOSPHATASE"/>
    <property type="match status" value="1"/>
</dbReference>
<dbReference type="Proteomes" id="UP000192840">
    <property type="component" value="Unassembled WGS sequence"/>
</dbReference>
<accession>A0A1W2FHT1</accession>
<dbReference type="EMBL" id="FWYC01000015">
    <property type="protein sequence ID" value="SMD21430.1"/>
    <property type="molecule type" value="Genomic_DNA"/>
</dbReference>
<name>A0A1W2FHT1_9PSEU</name>
<keyword evidence="2" id="KW-1185">Reference proteome</keyword>
<dbReference type="InterPro" id="IPR023214">
    <property type="entry name" value="HAD_sf"/>
</dbReference>
<dbReference type="GO" id="GO:0005829">
    <property type="term" value="C:cytosol"/>
    <property type="evidence" value="ECO:0007669"/>
    <property type="project" value="TreeGrafter"/>
</dbReference>
<dbReference type="STRING" id="40571.SAMN05660733_06388"/>
<evidence type="ECO:0000313" key="2">
    <source>
        <dbReference type="Proteomes" id="UP000192840"/>
    </source>
</evidence>
<protein>
    <submittedName>
        <fullName evidence="1">Haloacid dehalogenase-like hydrolase</fullName>
    </submittedName>
</protein>
<dbReference type="GO" id="GO:0006281">
    <property type="term" value="P:DNA repair"/>
    <property type="evidence" value="ECO:0007669"/>
    <property type="project" value="TreeGrafter"/>
</dbReference>